<evidence type="ECO:0000313" key="7">
    <source>
        <dbReference type="EMBL" id="KUI71571.1"/>
    </source>
</evidence>
<evidence type="ECO:0000313" key="8">
    <source>
        <dbReference type="Proteomes" id="UP000078559"/>
    </source>
</evidence>
<dbReference type="InterPro" id="IPR011009">
    <property type="entry name" value="Kinase-like_dom_sf"/>
</dbReference>
<keyword evidence="8" id="KW-1185">Reference proteome</keyword>
<accession>A0A194W4X0</accession>
<feature type="region of interest" description="Disordered" evidence="5">
    <location>
        <begin position="45"/>
        <end position="83"/>
    </location>
</feature>
<name>A0A194W4X0_CYTMA</name>
<evidence type="ECO:0000256" key="5">
    <source>
        <dbReference type="SAM" id="MobiDB-lite"/>
    </source>
</evidence>
<dbReference type="InterPro" id="IPR051409">
    <property type="entry name" value="Atypical_kinase_ADCK"/>
</dbReference>
<dbReference type="PANTHER" id="PTHR43851">
    <property type="match status" value="1"/>
</dbReference>
<dbReference type="SUPFAM" id="SSF56112">
    <property type="entry name" value="Protein kinase-like (PK-like)"/>
    <property type="match status" value="1"/>
</dbReference>
<keyword evidence="4" id="KW-0067">ATP-binding</keyword>
<feature type="compositionally biased region" description="Basic and acidic residues" evidence="5">
    <location>
        <begin position="267"/>
        <end position="287"/>
    </location>
</feature>
<feature type="compositionally biased region" description="Basic and acidic residues" evidence="5">
    <location>
        <begin position="51"/>
        <end position="61"/>
    </location>
</feature>
<feature type="compositionally biased region" description="Polar residues" evidence="5">
    <location>
        <begin position="307"/>
        <end position="319"/>
    </location>
</feature>
<organism evidence="7 8">
    <name type="scientific">Cytospora mali</name>
    <name type="common">Apple Valsa canker fungus</name>
    <name type="synonym">Valsa mali</name>
    <dbReference type="NCBI Taxonomy" id="578113"/>
    <lineage>
        <taxon>Eukaryota</taxon>
        <taxon>Fungi</taxon>
        <taxon>Dikarya</taxon>
        <taxon>Ascomycota</taxon>
        <taxon>Pezizomycotina</taxon>
        <taxon>Sordariomycetes</taxon>
        <taxon>Sordariomycetidae</taxon>
        <taxon>Diaporthales</taxon>
        <taxon>Cytosporaceae</taxon>
        <taxon>Cytospora</taxon>
    </lineage>
</organism>
<reference evidence="7" key="1">
    <citation type="submission" date="2014-12" db="EMBL/GenBank/DDBJ databases">
        <title>Genome Sequence of Valsa Canker Pathogens Uncovers a Specific Adaption of Colonization on Woody Bark.</title>
        <authorList>
            <person name="Yin Z."/>
            <person name="Liu H."/>
            <person name="Gao X."/>
            <person name="Li Z."/>
            <person name="Song N."/>
            <person name="Ke X."/>
            <person name="Dai Q."/>
            <person name="Wu Y."/>
            <person name="Sun Y."/>
            <person name="Xu J.-R."/>
            <person name="Kang Z.K."/>
            <person name="Wang L."/>
            <person name="Huang L."/>
        </authorList>
    </citation>
    <scope>NUCLEOTIDE SEQUENCE [LARGE SCALE GENOMIC DNA]</scope>
    <source>
        <strain evidence="7">03-8</strain>
    </source>
</reference>
<sequence>MGLVNFAIDLAAVLSASRSVASKHVALRARQVEYYGKTSSIAAAFRGQQHGNRDRAGDAAEKPGSSGVDVASATSPGSSEVIKESRNALEAAVAAPSRDVVNATVDDWGKGTVITASPDGTPYGHGVSNLISQDSERRLEAHQPEATTTGFSVPPVGPPSPPSTLHGLKSQGDTGERENAQAVPSLGSQKDADGEPVPEGLILDGLFRTNRARLNPLWKGTKPGQRPKKPVPGAVDFGHGSSNKQESSVLQGLSKKPESFSPSTPKVIKESNLEELPRTTRAVDDLKSSAPIAEVQAARRTDEAASIASSQGQMGNTGATPAPEPIHSKPITHEIGQTEKHVSREEASAMGEILGGAATTPTYELRESSVPSSRLGRIWNYSGLAAGMFAGAVSESFSRVTGGGGEGSLMLSPANMERLVSKLSKMRGAALKLGQMMSFQDSKMLPAPIQEVLQRVQDRADYMPSWQRDRVLATNLGTEWRGLFEDFEEKPIAAASIGQVHRATLKSNGAKVAVKIQFPGVADSINSDLDNLGVLLAATKLLPKGLYLNKTIDNARTELGWECDYEREAKCAQRYSDLLATEQDVFLVPKIYPEASGKQVLTMEFMDGVGVTRIKSFTQEQRDWIGTQILRLCLREIAEFRFMQTDPNWTNFLYNAERDRLVLLDFGASREYPDHFINQYVQLLAAASRSDRDAVRDLSEKLGYLTGHESKAMLDAHVASVVTLAEPFLASAPEVYDFRNQTITERVKEQIPVMIKERLAPPPEETYSLHRKLSGAFLLCARMGSRVKCRELFDNAVKKSGMLEKQV</sequence>
<dbReference type="OrthoDB" id="201153at2759"/>
<dbReference type="GO" id="GO:0006744">
    <property type="term" value="P:ubiquinone biosynthetic process"/>
    <property type="evidence" value="ECO:0007669"/>
    <property type="project" value="TreeGrafter"/>
</dbReference>
<dbReference type="Proteomes" id="UP000078559">
    <property type="component" value="Chromosome 7"/>
</dbReference>
<proteinExistence type="inferred from homology"/>
<dbReference type="CDD" id="cd13970">
    <property type="entry name" value="ABC1_ADCK3"/>
    <property type="match status" value="1"/>
</dbReference>
<dbReference type="AlphaFoldDB" id="A0A194W4X0"/>
<gene>
    <name evidence="7" type="ORF">VM1G_06614</name>
</gene>
<dbReference type="InterPro" id="IPR034646">
    <property type="entry name" value="ADCK3_dom"/>
</dbReference>
<protein>
    <recommendedName>
        <fullName evidence="6">ABC1 atypical kinase-like domain-containing protein</fullName>
    </recommendedName>
</protein>
<dbReference type="GO" id="GO:0016740">
    <property type="term" value="F:transferase activity"/>
    <property type="evidence" value="ECO:0007669"/>
    <property type="project" value="UniProtKB-KW"/>
</dbReference>
<evidence type="ECO:0000256" key="4">
    <source>
        <dbReference type="ARBA" id="ARBA00022840"/>
    </source>
</evidence>
<dbReference type="SMR" id="A0A194W4X0"/>
<comment type="similarity">
    <text evidence="1">Belongs to the protein kinase superfamily. ADCK protein kinase family.</text>
</comment>
<evidence type="ECO:0000256" key="3">
    <source>
        <dbReference type="ARBA" id="ARBA00022741"/>
    </source>
</evidence>
<feature type="compositionally biased region" description="Polar residues" evidence="5">
    <location>
        <begin position="240"/>
        <end position="251"/>
    </location>
</feature>
<feature type="region of interest" description="Disordered" evidence="5">
    <location>
        <begin position="137"/>
        <end position="327"/>
    </location>
</feature>
<evidence type="ECO:0000259" key="6">
    <source>
        <dbReference type="Pfam" id="PF03109"/>
    </source>
</evidence>
<dbReference type="PANTHER" id="PTHR43851:SF3">
    <property type="entry name" value="COENZYME Q8"/>
    <property type="match status" value="1"/>
</dbReference>
<keyword evidence="2" id="KW-0808">Transferase</keyword>
<dbReference type="EMBL" id="CM003104">
    <property type="protein sequence ID" value="KUI71571.1"/>
    <property type="molecule type" value="Genomic_DNA"/>
</dbReference>
<dbReference type="InterPro" id="IPR004147">
    <property type="entry name" value="ABC1_dom"/>
</dbReference>
<feature type="domain" description="ABC1 atypical kinase-like" evidence="6">
    <location>
        <begin position="455"/>
        <end position="697"/>
    </location>
</feature>
<dbReference type="GO" id="GO:0005524">
    <property type="term" value="F:ATP binding"/>
    <property type="evidence" value="ECO:0007669"/>
    <property type="project" value="UniProtKB-KW"/>
</dbReference>
<evidence type="ECO:0000256" key="1">
    <source>
        <dbReference type="ARBA" id="ARBA00009670"/>
    </source>
</evidence>
<keyword evidence="3" id="KW-0547">Nucleotide-binding</keyword>
<evidence type="ECO:0000256" key="2">
    <source>
        <dbReference type="ARBA" id="ARBA00022679"/>
    </source>
</evidence>
<dbReference type="Pfam" id="PF03109">
    <property type="entry name" value="ABC1"/>
    <property type="match status" value="1"/>
</dbReference>